<evidence type="ECO:0000256" key="3">
    <source>
        <dbReference type="PROSITE-ProRule" id="PRU00221"/>
    </source>
</evidence>
<keyword evidence="1 3" id="KW-0853">WD repeat</keyword>
<dbReference type="InterPro" id="IPR049052">
    <property type="entry name" value="nSTAND1"/>
</dbReference>
<dbReference type="PROSITE" id="PS50082">
    <property type="entry name" value="WD_REPEATS_2"/>
    <property type="match status" value="2"/>
</dbReference>
<dbReference type="InterPro" id="IPR036322">
    <property type="entry name" value="WD40_repeat_dom_sf"/>
</dbReference>
<dbReference type="Gene3D" id="2.130.10.10">
    <property type="entry name" value="YVTN repeat-like/Quinoprotein amine dehydrogenase"/>
    <property type="match status" value="3"/>
</dbReference>
<dbReference type="InterPro" id="IPR050349">
    <property type="entry name" value="WD_LIS1/nudF_dynein_reg"/>
</dbReference>
<protein>
    <recommendedName>
        <fullName evidence="5">Novel STAND NTPase 1 domain-containing protein</fullName>
    </recommendedName>
</protein>
<dbReference type="InterPro" id="IPR001680">
    <property type="entry name" value="WD40_rpt"/>
</dbReference>
<dbReference type="InterPro" id="IPR011041">
    <property type="entry name" value="Quinoprot_gluc/sorb_DH_b-prop"/>
</dbReference>
<keyword evidence="2" id="KW-0677">Repeat</keyword>
<dbReference type="AlphaFoldDB" id="A0AAP8PU66"/>
<proteinExistence type="predicted"/>
<name>A0AAP8PU66_SERMA</name>
<gene>
    <name evidence="6" type="ORF">C3R40_19520</name>
</gene>
<organism evidence="6">
    <name type="scientific">Serratia marcescens</name>
    <dbReference type="NCBI Taxonomy" id="615"/>
    <lineage>
        <taxon>Bacteria</taxon>
        <taxon>Pseudomonadati</taxon>
        <taxon>Pseudomonadota</taxon>
        <taxon>Gammaproteobacteria</taxon>
        <taxon>Enterobacterales</taxon>
        <taxon>Yersiniaceae</taxon>
        <taxon>Serratia</taxon>
    </lineage>
</organism>
<dbReference type="InterPro" id="IPR027417">
    <property type="entry name" value="P-loop_NTPase"/>
</dbReference>
<dbReference type="PROSITE" id="PS50294">
    <property type="entry name" value="WD_REPEATS_REGION"/>
    <property type="match status" value="2"/>
</dbReference>
<dbReference type="Pfam" id="PF20703">
    <property type="entry name" value="nSTAND1"/>
    <property type="match status" value="1"/>
</dbReference>
<feature type="transmembrane region" description="Helical" evidence="4">
    <location>
        <begin position="463"/>
        <end position="482"/>
    </location>
</feature>
<feature type="repeat" description="WD" evidence="3">
    <location>
        <begin position="605"/>
        <end position="645"/>
    </location>
</feature>
<evidence type="ECO:0000256" key="2">
    <source>
        <dbReference type="ARBA" id="ARBA00022737"/>
    </source>
</evidence>
<dbReference type="PANTHER" id="PTHR44129">
    <property type="entry name" value="WD REPEAT-CONTAINING PROTEIN POP1"/>
    <property type="match status" value="1"/>
</dbReference>
<evidence type="ECO:0000256" key="1">
    <source>
        <dbReference type="ARBA" id="ARBA00022574"/>
    </source>
</evidence>
<keyword evidence="4" id="KW-0472">Membrane</keyword>
<dbReference type="SUPFAM" id="SSF50952">
    <property type="entry name" value="Soluble quinoprotein glucose dehydrogenase"/>
    <property type="match status" value="1"/>
</dbReference>
<feature type="domain" description="Novel STAND NTPase 1" evidence="5">
    <location>
        <begin position="27"/>
        <end position="237"/>
    </location>
</feature>
<dbReference type="Gene3D" id="3.40.50.300">
    <property type="entry name" value="P-loop containing nucleotide triphosphate hydrolases"/>
    <property type="match status" value="1"/>
</dbReference>
<dbReference type="EMBL" id="PQGI01000013">
    <property type="protein sequence ID" value="POP15692.1"/>
    <property type="molecule type" value="Genomic_DNA"/>
</dbReference>
<feature type="repeat" description="WD" evidence="3">
    <location>
        <begin position="749"/>
        <end position="790"/>
    </location>
</feature>
<dbReference type="SUPFAM" id="SSF50978">
    <property type="entry name" value="WD40 repeat-like"/>
    <property type="match status" value="1"/>
</dbReference>
<keyword evidence="4" id="KW-0812">Transmembrane</keyword>
<dbReference type="InterPro" id="IPR015943">
    <property type="entry name" value="WD40/YVTN_repeat-like_dom_sf"/>
</dbReference>
<dbReference type="SMART" id="SM00320">
    <property type="entry name" value="WD40"/>
    <property type="match status" value="6"/>
</dbReference>
<evidence type="ECO:0000259" key="5">
    <source>
        <dbReference type="Pfam" id="PF20703"/>
    </source>
</evidence>
<reference evidence="6" key="1">
    <citation type="submission" date="2018-01" db="EMBL/GenBank/DDBJ databases">
        <title>The opportunistic pathogen Serratia marcescens is an overlooked threat to honeybees.</title>
        <authorList>
            <person name="Raymann K."/>
            <person name="Shaffer Z."/>
            <person name="Coon K."/>
            <person name="Salisbury S."/>
            <person name="Moran N.A."/>
        </authorList>
    </citation>
    <scope>NUCLEOTIDE SEQUENCE [LARGE SCALE GENOMIC DNA]</scope>
    <source>
        <strain evidence="6">KZ19</strain>
    </source>
</reference>
<evidence type="ECO:0000313" key="6">
    <source>
        <dbReference type="EMBL" id="POP15692.1"/>
    </source>
</evidence>
<comment type="caution">
    <text evidence="6">The sequence shown here is derived from an EMBL/GenBank/DDBJ whole genome shotgun (WGS) entry which is preliminary data.</text>
</comment>
<dbReference type="SUPFAM" id="SSF52540">
    <property type="entry name" value="P-loop containing nucleoside triphosphate hydrolases"/>
    <property type="match status" value="1"/>
</dbReference>
<keyword evidence="4" id="KW-1133">Transmembrane helix</keyword>
<dbReference type="Pfam" id="PF00400">
    <property type="entry name" value="WD40"/>
    <property type="match status" value="4"/>
</dbReference>
<evidence type="ECO:0000256" key="4">
    <source>
        <dbReference type="SAM" id="Phobius"/>
    </source>
</evidence>
<accession>A0AAP8PU66</accession>
<sequence length="1263" mass="140627">MASVLGRRYHLYGGIKCPYAGGLMKAPYVGPSPFSAEQTLFGRDADIKQLQWRLISDRIIVLYSPSGAGKTSLLMAKNGLLSTLTTLFHVLPVQRIAQADDTDPVISLLQRLDQDSFGSIRPNDTLLTYFNRITLPESDPPKRLLLVLDQFEEVLTGNVPYEQQKVFFQQLKELLSNDEKTIWLLISMREEYFSWLDDFRDDIPTRLNNTYRLNLLSVEQAVAAIKGPAEAMGVAFPVQDGTDAAQLLVSELIKAPEGARPSKTVEPVQLQVICTDLWNTLSQTERQVGEVRVADVAGYNPDNALLDYCTKTLNLAAQDPHRFRTLGDWIDRYLLTLSGRRSAVIFSPQSTDGPSLKEIQKLEEHHLIRRQSREDDMWYELAHDRLAGPVRRSIEEWRSNNLKEWQKQARIWHMDGEKPDYFRALPYRTQRKMRPAESDAPDSKVEARFLAAYASYRRRKQQLFCASGLVIAVLAIIIGFFVDKSADEQQKTKLALNYLAIQTGILSILNDHPNPSLEALATAAGAQLRLPANSNNLLTFNFQMLLGDYLGRYRQLERIDTLGDGKTTVVRIRENECISAKIGRDRFSIKTCGANSEFIPPEEVQQAHPSGINTLTFVTPKLLATGDGDGTIRIWGLATRKTVGGPLHLPDSDNTKHVSNKVRAITAAGDRLYAGYQDGTLAVWKISGAEFELLSQQFDKKTNSVMATAVAPQNALDNVAIATSRAVKWQTFSQGKPQQSIPLAAIAPETEYSKTFYSIDISPDGRFIAAGSRDGYIYIWETSRLSPTKNNVEKDVSPRADAPLPKSSFFYWPTIINAHQQTVAQLKYLQNGDLLSLSWDGSLKLWLFSANNAAAPTNRTLLQFPRQLVSVATEPDEQTAYVTSEAGDILKVNLRVDRHPLGQFLLSPQAPALFVDSKANRQLFTVQATGLTQYRLDANTGQPSVIRQLPVSNVVALAWSPSATMLFAAQQQGVEVFRNVLISPSQGEPLACLLQPPGRRIAAIRVNDAGTLLAVTLVGKNGRELANKLYRLTASAPHGFTCKEIKTQRNVYFPLPWFKPNSDEIMTINDKNEIVSWRFNAQSREELEIVKTRVIQVASERSESSNMRAPIETLAFDSSGQTMLLGDFSGKIYSATINGEDWSFTQKKNDSFFIPHLLAVAGDGNTVAMGDNKGQLSVFVAGSAMHIAQDFHTTPITALALSQDGEWLVSSSSAGTAIWDLRMKSWIKQACKWANRPTFQPGDIDKYFHYASINDPCPDNPSK</sequence>